<dbReference type="AlphaFoldDB" id="A0AAD5S1E7"/>
<gene>
    <name evidence="3" type="ORF">MKZ38_009687</name>
</gene>
<evidence type="ECO:0000259" key="2">
    <source>
        <dbReference type="PROSITE" id="PS50181"/>
    </source>
</evidence>
<comment type="caution">
    <text evidence="3">The sequence shown here is derived from an EMBL/GenBank/DDBJ whole genome shotgun (WGS) entry which is preliminary data.</text>
</comment>
<protein>
    <recommendedName>
        <fullName evidence="2">F-box domain-containing protein</fullName>
    </recommendedName>
</protein>
<evidence type="ECO:0000313" key="3">
    <source>
        <dbReference type="EMBL" id="KAJ2903562.1"/>
    </source>
</evidence>
<sequence>MVEVLCYNPATLTQDVPRTLSPAPRVPFTPGYIMTREEHMVKEMNLRKCGLRRGPPKRSQTISDYAIIPGAPIPALNEVSSGIAPPRAVPRTIPPMPRIPQPKAVTKMKPIAQVDDPVAEKKQVLHRPGMGAPRRSYSVMDYEPVPECEQPSSGLSFSDLPTELHFAIFDHLDPIDSTCLGLTSRHFYAVHQHFHGSKMPLNSRRSGPNNSEWAWRLAGKLADPSTHPEHAEQALIGLAAFRVRGDVYCRKCGACKCELHRHIKEWMGDDWEYCSVKEKFTKPAQPGAKHNCYRRKPNDPHQCGRHRPSTKRAHSS</sequence>
<reference evidence="3" key="1">
    <citation type="submission" date="2022-07" db="EMBL/GenBank/DDBJ databases">
        <title>Draft genome sequence of Zalerion maritima ATCC 34329, a (micro)plastics degrading marine fungus.</title>
        <authorList>
            <person name="Paco A."/>
            <person name="Goncalves M.F.M."/>
            <person name="Rocha-Santos T.A.P."/>
            <person name="Alves A."/>
        </authorList>
    </citation>
    <scope>NUCLEOTIDE SEQUENCE</scope>
    <source>
        <strain evidence="3">ATCC 34329</strain>
    </source>
</reference>
<feature type="domain" description="F-box" evidence="2">
    <location>
        <begin position="154"/>
        <end position="190"/>
    </location>
</feature>
<feature type="compositionally biased region" description="Basic residues" evidence="1">
    <location>
        <begin position="303"/>
        <end position="316"/>
    </location>
</feature>
<dbReference type="InterPro" id="IPR036047">
    <property type="entry name" value="F-box-like_dom_sf"/>
</dbReference>
<evidence type="ECO:0000256" key="1">
    <source>
        <dbReference type="SAM" id="MobiDB-lite"/>
    </source>
</evidence>
<dbReference type="InterPro" id="IPR001810">
    <property type="entry name" value="F-box_dom"/>
</dbReference>
<dbReference type="Proteomes" id="UP001201980">
    <property type="component" value="Unassembled WGS sequence"/>
</dbReference>
<feature type="region of interest" description="Disordered" evidence="1">
    <location>
        <begin position="284"/>
        <end position="316"/>
    </location>
</feature>
<dbReference type="EMBL" id="JAKWBI020000078">
    <property type="protein sequence ID" value="KAJ2903562.1"/>
    <property type="molecule type" value="Genomic_DNA"/>
</dbReference>
<name>A0AAD5S1E7_9PEZI</name>
<dbReference type="CDD" id="cd09917">
    <property type="entry name" value="F-box_SF"/>
    <property type="match status" value="1"/>
</dbReference>
<dbReference type="PROSITE" id="PS50181">
    <property type="entry name" value="FBOX"/>
    <property type="match status" value="1"/>
</dbReference>
<evidence type="ECO:0000313" key="4">
    <source>
        <dbReference type="Proteomes" id="UP001201980"/>
    </source>
</evidence>
<proteinExistence type="predicted"/>
<dbReference type="Pfam" id="PF12937">
    <property type="entry name" value="F-box-like"/>
    <property type="match status" value="1"/>
</dbReference>
<dbReference type="SUPFAM" id="SSF81383">
    <property type="entry name" value="F-box domain"/>
    <property type="match status" value="1"/>
</dbReference>
<organism evidence="3 4">
    <name type="scientific">Zalerion maritima</name>
    <dbReference type="NCBI Taxonomy" id="339359"/>
    <lineage>
        <taxon>Eukaryota</taxon>
        <taxon>Fungi</taxon>
        <taxon>Dikarya</taxon>
        <taxon>Ascomycota</taxon>
        <taxon>Pezizomycotina</taxon>
        <taxon>Sordariomycetes</taxon>
        <taxon>Lulworthiomycetidae</taxon>
        <taxon>Lulworthiales</taxon>
        <taxon>Lulworthiaceae</taxon>
        <taxon>Zalerion</taxon>
    </lineage>
</organism>
<accession>A0AAD5S1E7</accession>
<keyword evidence="4" id="KW-1185">Reference proteome</keyword>